<dbReference type="InterPro" id="IPR023393">
    <property type="entry name" value="START-like_dom_sf"/>
</dbReference>
<name>A0ABP8E835_9FLAO</name>
<dbReference type="Proteomes" id="UP001500027">
    <property type="component" value="Unassembled WGS sequence"/>
</dbReference>
<organism evidence="3 4">
    <name type="scientific">Hyunsoonleella aestuarii</name>
    <dbReference type="NCBI Taxonomy" id="912802"/>
    <lineage>
        <taxon>Bacteria</taxon>
        <taxon>Pseudomonadati</taxon>
        <taxon>Bacteroidota</taxon>
        <taxon>Flavobacteriia</taxon>
        <taxon>Flavobacteriales</taxon>
        <taxon>Flavobacteriaceae</taxon>
    </lineage>
</organism>
<dbReference type="Pfam" id="PF08327">
    <property type="entry name" value="AHSA1"/>
    <property type="match status" value="1"/>
</dbReference>
<accession>A0ABP8E835</accession>
<evidence type="ECO:0000259" key="2">
    <source>
        <dbReference type="Pfam" id="PF08327"/>
    </source>
</evidence>
<keyword evidence="4" id="KW-1185">Reference proteome</keyword>
<dbReference type="RefSeq" id="WP_139001640.1">
    <property type="nucleotide sequence ID" value="NZ_BAABAV010000001.1"/>
</dbReference>
<evidence type="ECO:0000313" key="3">
    <source>
        <dbReference type="EMBL" id="GAA4268400.1"/>
    </source>
</evidence>
<gene>
    <name evidence="3" type="ORF">GCM10022257_05010</name>
</gene>
<dbReference type="CDD" id="cd07814">
    <property type="entry name" value="SRPBCC_CalC_Aha1-like"/>
    <property type="match status" value="1"/>
</dbReference>
<proteinExistence type="inferred from homology"/>
<sequence>MKDVIKKEVILNHAIDQVWNAISKAEEISTWFIPADFKAEKGYKYLFTSPPNEKGCTTIGGEVKEANPYTLIYTWIVGGTEIETTVKWELESTSNGTKLYLEHSGISNYAEDTAVAMFESFNGGWDNCISGLTSYLKEVVNAR</sequence>
<dbReference type="Gene3D" id="3.30.530.20">
    <property type="match status" value="1"/>
</dbReference>
<evidence type="ECO:0000313" key="4">
    <source>
        <dbReference type="Proteomes" id="UP001500027"/>
    </source>
</evidence>
<reference evidence="4" key="1">
    <citation type="journal article" date="2019" name="Int. J. Syst. Evol. Microbiol.">
        <title>The Global Catalogue of Microorganisms (GCM) 10K type strain sequencing project: providing services to taxonomists for standard genome sequencing and annotation.</title>
        <authorList>
            <consortium name="The Broad Institute Genomics Platform"/>
            <consortium name="The Broad Institute Genome Sequencing Center for Infectious Disease"/>
            <person name="Wu L."/>
            <person name="Ma J."/>
        </authorList>
    </citation>
    <scope>NUCLEOTIDE SEQUENCE [LARGE SCALE GENOMIC DNA]</scope>
    <source>
        <strain evidence="4">JCM 17452</strain>
    </source>
</reference>
<dbReference type="InterPro" id="IPR013538">
    <property type="entry name" value="ASHA1/2-like_C"/>
</dbReference>
<evidence type="ECO:0000256" key="1">
    <source>
        <dbReference type="ARBA" id="ARBA00006817"/>
    </source>
</evidence>
<dbReference type="EMBL" id="BAABAV010000001">
    <property type="protein sequence ID" value="GAA4268400.1"/>
    <property type="molecule type" value="Genomic_DNA"/>
</dbReference>
<comment type="similarity">
    <text evidence="1">Belongs to the AHA1 family.</text>
</comment>
<protein>
    <recommendedName>
        <fullName evidence="2">Activator of Hsp90 ATPase homologue 1/2-like C-terminal domain-containing protein</fullName>
    </recommendedName>
</protein>
<feature type="domain" description="Activator of Hsp90 ATPase homologue 1/2-like C-terminal" evidence="2">
    <location>
        <begin position="14"/>
        <end position="137"/>
    </location>
</feature>
<comment type="caution">
    <text evidence="3">The sequence shown here is derived from an EMBL/GenBank/DDBJ whole genome shotgun (WGS) entry which is preliminary data.</text>
</comment>
<dbReference type="SUPFAM" id="SSF55961">
    <property type="entry name" value="Bet v1-like"/>
    <property type="match status" value="1"/>
</dbReference>